<geneLocation type="plasmid" evidence="2">
    <name>pdrdi</name>
</geneLocation>
<dbReference type="Proteomes" id="UP000253744">
    <property type="component" value="Plasmid pDrdI"/>
</dbReference>
<protein>
    <submittedName>
        <fullName evidence="1">Uncharacterized protein</fullName>
    </submittedName>
</protein>
<keyword evidence="1" id="KW-0614">Plasmid</keyword>
<evidence type="ECO:0000313" key="1">
    <source>
        <dbReference type="EMBL" id="AXH00679.1"/>
    </source>
</evidence>
<organism evidence="1 2">
    <name type="scientific">Deinococcus wulumuqiensis</name>
    <dbReference type="NCBI Taxonomy" id="980427"/>
    <lineage>
        <taxon>Bacteria</taxon>
        <taxon>Thermotogati</taxon>
        <taxon>Deinococcota</taxon>
        <taxon>Deinococci</taxon>
        <taxon>Deinococcales</taxon>
        <taxon>Deinococcaceae</taxon>
        <taxon>Deinococcus</taxon>
    </lineage>
</organism>
<dbReference type="EMBL" id="CP031163">
    <property type="protein sequence ID" value="AXH00679.1"/>
    <property type="molecule type" value="Genomic_DNA"/>
</dbReference>
<name>A0A345ILV6_9DEIO</name>
<evidence type="ECO:0000313" key="2">
    <source>
        <dbReference type="Proteomes" id="UP000253744"/>
    </source>
</evidence>
<reference evidence="1 2" key="1">
    <citation type="submission" date="2018-07" db="EMBL/GenBank/DDBJ databases">
        <title>Complete Genome and Methylome Analysis of Deinococcus wulumuqiensis NEB 479.</title>
        <authorList>
            <person name="Fomenkov A."/>
            <person name="Luyten Y."/>
            <person name="Vincze T."/>
            <person name="Anton B.P."/>
            <person name="Clark T."/>
            <person name="Roberts R.J."/>
            <person name="Morgan R.D."/>
        </authorList>
    </citation>
    <scope>NUCLEOTIDE SEQUENCE [LARGE SCALE GENOMIC DNA]</scope>
    <source>
        <strain evidence="1 2">NEB 479</strain>
        <plasmid evidence="2">Plasmid pdrdi</plasmid>
    </source>
</reference>
<sequence>MNRTRKYMKKHPRFMTTMMILRGLRAERPIVKERVRSELNAMLEKGEVVEVVQHYYVLKKSMQACLDTHLQELREYLLKYGQATRRRLVNDMHMSAAMLN</sequence>
<accession>A0A345ILV6</accession>
<dbReference type="AlphaFoldDB" id="A0A345ILV6"/>
<gene>
    <name evidence="1" type="ORF">DVJ83_16120</name>
</gene>
<dbReference type="KEGG" id="dwu:DVJ83_16120"/>
<dbReference type="RefSeq" id="WP_114673334.1">
    <property type="nucleotide sequence ID" value="NZ_CP031163.1"/>
</dbReference>
<proteinExistence type="predicted"/>